<name>A0A4S9TRW8_AURPU</name>
<dbReference type="Proteomes" id="UP000308005">
    <property type="component" value="Unassembled WGS sequence"/>
</dbReference>
<dbReference type="InterPro" id="IPR011333">
    <property type="entry name" value="SKP1/BTB/POZ_sf"/>
</dbReference>
<reference evidence="3 4" key="1">
    <citation type="submission" date="2018-10" db="EMBL/GenBank/DDBJ databases">
        <title>Fifty Aureobasidium pullulans genomes reveal a recombining polyextremotolerant generalist.</title>
        <authorList>
            <person name="Gostincar C."/>
            <person name="Turk M."/>
            <person name="Zajc J."/>
            <person name="Gunde-Cimerman N."/>
        </authorList>
    </citation>
    <scope>NUCLEOTIDE SEQUENCE [LARGE SCALE GENOMIC DNA]</scope>
    <source>
        <strain evidence="3 4">EXF-3863</strain>
    </source>
</reference>
<feature type="compositionally biased region" description="Low complexity" evidence="1">
    <location>
        <begin position="57"/>
        <end position="70"/>
    </location>
</feature>
<protein>
    <recommendedName>
        <fullName evidence="2">BTB domain-containing protein</fullName>
    </recommendedName>
</protein>
<dbReference type="SUPFAM" id="SSF54695">
    <property type="entry name" value="POZ domain"/>
    <property type="match status" value="1"/>
</dbReference>
<dbReference type="EMBL" id="QZBM01000062">
    <property type="protein sequence ID" value="THZ27065.1"/>
    <property type="molecule type" value="Genomic_DNA"/>
</dbReference>
<feature type="domain" description="BTB" evidence="2">
    <location>
        <begin position="98"/>
        <end position="159"/>
    </location>
</feature>
<comment type="caution">
    <text evidence="3">The sequence shown here is derived from an EMBL/GenBank/DDBJ whole genome shotgun (WGS) entry which is preliminary data.</text>
</comment>
<dbReference type="PROSITE" id="PS50097">
    <property type="entry name" value="BTB"/>
    <property type="match status" value="1"/>
</dbReference>
<dbReference type="PANTHER" id="PTHR47843:SF5">
    <property type="entry name" value="BTB_POZ DOMAIN PROTEIN"/>
    <property type="match status" value="1"/>
</dbReference>
<dbReference type="AlphaFoldDB" id="A0A4S9TRW8"/>
<dbReference type="CDD" id="cd18186">
    <property type="entry name" value="BTB_POZ_ZBTB_KLHL-like"/>
    <property type="match status" value="1"/>
</dbReference>
<dbReference type="InterPro" id="IPR000210">
    <property type="entry name" value="BTB/POZ_dom"/>
</dbReference>
<gene>
    <name evidence="3" type="ORF">D6C91_02388</name>
</gene>
<sequence length="354" mass="39384">MMGLWVKVPLGRRSSQTSEAGGFEHEEGRNKQRMPPASKPANKRKRTSSLTYTSLDSPRSISPSPVPSGSRNPSLSNMATNTISNRSDRSFFNTEALSDVKIKFSGQQLLCHKTVLARKSEYFYRAFTGQFPVASNKEVDLGDDDDPEAVRAMIRHIYDLPYDQMLEGNTFDDTAAYSTNEDLLFHIAVFTAADKYDVATLRPLAVKKFEGLMETSWESEQFATAIQKFTGPSAGHLADSTLQAAAAAFCAKHLKKLIKTGEFVKMIKEEEPFTGRLLSDFMAKPLELPVPLKRCTDPRCSGLTETSSIYLAQAHEHASRHCAHCGAMEGKEYRNSYGAYAIRRLESFVSEKGH</sequence>
<evidence type="ECO:0000313" key="3">
    <source>
        <dbReference type="EMBL" id="THZ27065.1"/>
    </source>
</evidence>
<feature type="compositionally biased region" description="Polar residues" evidence="1">
    <location>
        <begin position="71"/>
        <end position="82"/>
    </location>
</feature>
<dbReference type="Pfam" id="PF00651">
    <property type="entry name" value="BTB"/>
    <property type="match status" value="1"/>
</dbReference>
<organism evidence="3 4">
    <name type="scientific">Aureobasidium pullulans</name>
    <name type="common">Black yeast</name>
    <name type="synonym">Pullularia pullulans</name>
    <dbReference type="NCBI Taxonomy" id="5580"/>
    <lineage>
        <taxon>Eukaryota</taxon>
        <taxon>Fungi</taxon>
        <taxon>Dikarya</taxon>
        <taxon>Ascomycota</taxon>
        <taxon>Pezizomycotina</taxon>
        <taxon>Dothideomycetes</taxon>
        <taxon>Dothideomycetidae</taxon>
        <taxon>Dothideales</taxon>
        <taxon>Saccotheciaceae</taxon>
        <taxon>Aureobasidium</taxon>
    </lineage>
</organism>
<evidence type="ECO:0000256" key="1">
    <source>
        <dbReference type="SAM" id="MobiDB-lite"/>
    </source>
</evidence>
<dbReference type="Gene3D" id="3.30.710.10">
    <property type="entry name" value="Potassium Channel Kv1.1, Chain A"/>
    <property type="match status" value="1"/>
</dbReference>
<feature type="region of interest" description="Disordered" evidence="1">
    <location>
        <begin position="1"/>
        <end position="82"/>
    </location>
</feature>
<proteinExistence type="predicted"/>
<dbReference type="SMART" id="SM00225">
    <property type="entry name" value="BTB"/>
    <property type="match status" value="1"/>
</dbReference>
<evidence type="ECO:0000259" key="2">
    <source>
        <dbReference type="PROSITE" id="PS50097"/>
    </source>
</evidence>
<dbReference type="PANTHER" id="PTHR47843">
    <property type="entry name" value="BTB DOMAIN-CONTAINING PROTEIN-RELATED"/>
    <property type="match status" value="1"/>
</dbReference>
<accession>A0A4S9TRW8</accession>
<evidence type="ECO:0000313" key="4">
    <source>
        <dbReference type="Proteomes" id="UP000308005"/>
    </source>
</evidence>